<accession>A0A2U2BG46</accession>
<evidence type="ECO:0000256" key="1">
    <source>
        <dbReference type="ARBA" id="ARBA00002954"/>
    </source>
</evidence>
<dbReference type="PANTHER" id="PTHR33308">
    <property type="entry name" value="PEPTIDOGLYCAN HYDROLASE FLGJ"/>
    <property type="match status" value="1"/>
</dbReference>
<dbReference type="InterPro" id="IPR019301">
    <property type="entry name" value="Flagellar_prot_FlgJ_N"/>
</dbReference>
<dbReference type="AlphaFoldDB" id="A0A2U2BG46"/>
<dbReference type="GO" id="GO:0016798">
    <property type="term" value="F:hydrolase activity, acting on glycosyl bonds"/>
    <property type="evidence" value="ECO:0007669"/>
    <property type="project" value="UniProtKB-KW"/>
</dbReference>
<dbReference type="SMART" id="SM00047">
    <property type="entry name" value="LYZ2"/>
    <property type="match status" value="1"/>
</dbReference>
<evidence type="ECO:0000256" key="4">
    <source>
        <dbReference type="ARBA" id="ARBA00007974"/>
    </source>
</evidence>
<dbReference type="InterPro" id="IPR002901">
    <property type="entry name" value="MGlyc_endo_b_GlcNAc-like_dom"/>
</dbReference>
<dbReference type="Gene3D" id="2.10.70.40">
    <property type="entry name" value="peptidoglycan hydrolase"/>
    <property type="match status" value="1"/>
</dbReference>
<dbReference type="GO" id="GO:0071555">
    <property type="term" value="P:cell wall organization"/>
    <property type="evidence" value="ECO:0007669"/>
    <property type="project" value="UniProtKB-KW"/>
</dbReference>
<evidence type="ECO:0000256" key="2">
    <source>
        <dbReference type="ARBA" id="ARBA00004418"/>
    </source>
</evidence>
<dbReference type="GO" id="GO:0071973">
    <property type="term" value="P:bacterial-type flagellum-dependent cell motility"/>
    <property type="evidence" value="ECO:0007669"/>
    <property type="project" value="TreeGrafter"/>
</dbReference>
<dbReference type="PRINTS" id="PR01002">
    <property type="entry name" value="FLGFLGJ"/>
</dbReference>
<dbReference type="InterPro" id="IPR013377">
    <property type="entry name" value="FlgJ"/>
</dbReference>
<dbReference type="RefSeq" id="WP_109089381.1">
    <property type="nucleotide sequence ID" value="NZ_QEXO01000004.1"/>
</dbReference>
<gene>
    <name evidence="12" type="primary">flgJ</name>
    <name evidence="12" type="ORF">DF183_14155</name>
</gene>
<feature type="domain" description="Mannosyl-glycoprotein endo-beta-N-acetylglucosamidase-like" evidence="11">
    <location>
        <begin position="166"/>
        <end position="321"/>
    </location>
</feature>
<keyword evidence="8" id="KW-0326">Glycosidase</keyword>
<proteinExistence type="inferred from homology"/>
<comment type="function">
    <text evidence="1">Flagellum-specific muramidase which hydrolyzes the peptidoglycan layer to assemble the rod structure in the periplasmic space.</text>
</comment>
<evidence type="ECO:0000256" key="10">
    <source>
        <dbReference type="ARBA" id="ARBA00030835"/>
    </source>
</evidence>
<keyword evidence="6" id="KW-0574">Periplasm</keyword>
<keyword evidence="9" id="KW-0961">Cell wall biogenesis/degradation</keyword>
<keyword evidence="12" id="KW-0969">Cilium</keyword>
<dbReference type="InterPro" id="IPR051056">
    <property type="entry name" value="Glycosyl_Hydrolase_73"/>
</dbReference>
<organism evidence="12 13">
    <name type="scientific">Alcaligenes faecalis</name>
    <dbReference type="NCBI Taxonomy" id="511"/>
    <lineage>
        <taxon>Bacteria</taxon>
        <taxon>Pseudomonadati</taxon>
        <taxon>Pseudomonadota</taxon>
        <taxon>Betaproteobacteria</taxon>
        <taxon>Burkholderiales</taxon>
        <taxon>Alcaligenaceae</taxon>
        <taxon>Alcaligenes</taxon>
    </lineage>
</organism>
<reference evidence="12 13" key="1">
    <citation type="submission" date="2018-05" db="EMBL/GenBank/DDBJ databases">
        <title>Genome Sequence of an Efficient Indole-Degrading Bacterium, Alcaligenes sp.YBY.</title>
        <authorList>
            <person name="Yang B."/>
        </authorList>
    </citation>
    <scope>NUCLEOTIDE SEQUENCE [LARGE SCALE GENOMIC DNA]</scope>
    <source>
        <strain evidence="12 13">YBY</strain>
    </source>
</reference>
<dbReference type="Pfam" id="PF01832">
    <property type="entry name" value="Glucosaminidase"/>
    <property type="match status" value="1"/>
</dbReference>
<dbReference type="Pfam" id="PF10135">
    <property type="entry name" value="Rod-binding"/>
    <property type="match status" value="1"/>
</dbReference>
<evidence type="ECO:0000256" key="7">
    <source>
        <dbReference type="ARBA" id="ARBA00022801"/>
    </source>
</evidence>
<evidence type="ECO:0000313" key="13">
    <source>
        <dbReference type="Proteomes" id="UP000245216"/>
    </source>
</evidence>
<comment type="caution">
    <text evidence="12">The sequence shown here is derived from an EMBL/GenBank/DDBJ whole genome shotgun (WGS) entry which is preliminary data.</text>
</comment>
<comment type="similarity">
    <text evidence="4">In the C-terminal section; belongs to the glycosyl hydrolase 73 family.</text>
</comment>
<evidence type="ECO:0000256" key="8">
    <source>
        <dbReference type="ARBA" id="ARBA00023295"/>
    </source>
</evidence>
<evidence type="ECO:0000256" key="9">
    <source>
        <dbReference type="ARBA" id="ARBA00023316"/>
    </source>
</evidence>
<keyword evidence="7 12" id="KW-0378">Hydrolase</keyword>
<evidence type="ECO:0000256" key="6">
    <source>
        <dbReference type="ARBA" id="ARBA00022764"/>
    </source>
</evidence>
<name>A0A2U2BG46_ALCFA</name>
<dbReference type="PANTHER" id="PTHR33308:SF9">
    <property type="entry name" value="PEPTIDOGLYCAN HYDROLASE FLGJ"/>
    <property type="match status" value="1"/>
</dbReference>
<evidence type="ECO:0000259" key="11">
    <source>
        <dbReference type="SMART" id="SM00047"/>
    </source>
</evidence>
<dbReference type="GO" id="GO:0004040">
    <property type="term" value="F:amidase activity"/>
    <property type="evidence" value="ECO:0007669"/>
    <property type="project" value="InterPro"/>
</dbReference>
<dbReference type="FunFam" id="2.10.70.40:FF:000001">
    <property type="entry name" value="Flagellar assembly peptidoglycan hydrolase FlgJ"/>
    <property type="match status" value="1"/>
</dbReference>
<dbReference type="GO" id="GO:0044780">
    <property type="term" value="P:bacterial-type flagellum assembly"/>
    <property type="evidence" value="ECO:0007669"/>
    <property type="project" value="InterPro"/>
</dbReference>
<comment type="similarity">
    <text evidence="3">In the N-terminal section; belongs to the FlgJ family.</text>
</comment>
<sequence length="321" mass="34947">MSVQYFPPPGSGTQVSIFDPQQLAQLRRQAGQDGQNQATQLQVARQFESLFIQNILKQAHAANPEGGLFDTQSVRMAQSLGDEQLAMQLADPGIGLAKALQAQMSGQSSEPFGVASHDPEAAHSRRADLRSRMPNDRSIDAASIAELIDKLSNNSTMQRVYSSIQGAPNHIRQFVDRMNTAAKVAAEDSGVPAKLILSQAALESGWGKREIMHADGTTSHNLFGIKATPSWKGKTVEVMTTEYQNGVARKMTQTFRAYDSYAESFADYAKLIGNNKRYEGVKHASSPQEAAQRIQDAGYATDPSYAKKLISIMAYFDGGKS</sequence>
<dbReference type="GO" id="GO:0042597">
    <property type="term" value="C:periplasmic space"/>
    <property type="evidence" value="ECO:0007669"/>
    <property type="project" value="UniProtKB-SubCell"/>
</dbReference>
<evidence type="ECO:0000256" key="5">
    <source>
        <dbReference type="ARBA" id="ARBA00013433"/>
    </source>
</evidence>
<evidence type="ECO:0000256" key="3">
    <source>
        <dbReference type="ARBA" id="ARBA00006880"/>
    </source>
</evidence>
<reference evidence="12 13" key="2">
    <citation type="submission" date="2018-05" db="EMBL/GenBank/DDBJ databases">
        <authorList>
            <person name="Lanie J.A."/>
            <person name="Ng W.-L."/>
            <person name="Kazmierczak K.M."/>
            <person name="Andrzejewski T.M."/>
            <person name="Davidsen T.M."/>
            <person name="Wayne K.J."/>
            <person name="Tettelin H."/>
            <person name="Glass J.I."/>
            <person name="Rusch D."/>
            <person name="Podicherti R."/>
            <person name="Tsui H.-C.T."/>
            <person name="Winkler M.E."/>
        </authorList>
    </citation>
    <scope>NUCLEOTIDE SEQUENCE [LARGE SCALE GENOMIC DNA]</scope>
    <source>
        <strain evidence="12 13">YBY</strain>
    </source>
</reference>
<dbReference type="Gene3D" id="1.10.530.10">
    <property type="match status" value="1"/>
</dbReference>
<evidence type="ECO:0000313" key="12">
    <source>
        <dbReference type="EMBL" id="PWE12980.1"/>
    </source>
</evidence>
<protein>
    <recommendedName>
        <fullName evidence="5">Peptidoglycan hydrolase FlgJ</fullName>
    </recommendedName>
    <alternativeName>
        <fullName evidence="10">Muramidase FlgJ</fullName>
    </alternativeName>
</protein>
<dbReference type="NCBIfam" id="TIGR02541">
    <property type="entry name" value="flagell_FlgJ"/>
    <property type="match status" value="1"/>
</dbReference>
<keyword evidence="12" id="KW-0966">Cell projection</keyword>
<comment type="subcellular location">
    <subcellularLocation>
        <location evidence="2">Periplasm</location>
    </subcellularLocation>
</comment>
<keyword evidence="12" id="KW-0282">Flagellum</keyword>
<dbReference type="STRING" id="511.UZ73_15520"/>
<dbReference type="Proteomes" id="UP000245216">
    <property type="component" value="Unassembled WGS sequence"/>
</dbReference>
<dbReference type="EMBL" id="QEXO01000004">
    <property type="protein sequence ID" value="PWE12980.1"/>
    <property type="molecule type" value="Genomic_DNA"/>
</dbReference>